<name>A0A450T5Y2_9GAMM</name>
<evidence type="ECO:0000256" key="1">
    <source>
        <dbReference type="SAM" id="MobiDB-lite"/>
    </source>
</evidence>
<feature type="region of interest" description="Disordered" evidence="1">
    <location>
        <begin position="67"/>
        <end position="86"/>
    </location>
</feature>
<evidence type="ECO:0000313" key="2">
    <source>
        <dbReference type="EMBL" id="VFJ62147.1"/>
    </source>
</evidence>
<reference evidence="2" key="1">
    <citation type="submission" date="2019-02" db="EMBL/GenBank/DDBJ databases">
        <authorList>
            <person name="Gruber-Vodicka R. H."/>
            <person name="Seah K. B. B."/>
        </authorList>
    </citation>
    <scope>NUCLEOTIDE SEQUENCE</scope>
    <source>
        <strain evidence="2">BECK_DK161</strain>
    </source>
</reference>
<dbReference type="AlphaFoldDB" id="A0A450T5Y2"/>
<accession>A0A450T5Y2</accession>
<sequence length="257" mass="27797">MYRKAQCVVGYPSFVPILRQENRPCPPYGPDFCRKSGVLCSAENGEGAVVPKIFPWPFGGSGAYVVQGGEGNEGGGDKESKPRNSTRLPMANASAMAGPFRFGLWFSDFGKKPVPGGVSAFERRQPAHEFAGLLAAAMIALDAGHHDGGIASDGLAVGSEDQFPFSVGFIRGTLAKLRLEQMRDKLVLVRAKWVVCGDRSNCEAEREINKSPVIGVLFGWMRRRTRSEGTGYTAAGSFRRARAHLTRRCPSTLISTV</sequence>
<dbReference type="EMBL" id="CAADEY010000094">
    <property type="protein sequence ID" value="VFJ62147.1"/>
    <property type="molecule type" value="Genomic_DNA"/>
</dbReference>
<proteinExistence type="predicted"/>
<gene>
    <name evidence="2" type="ORF">BECKDK2373C_GA0170839_10941</name>
</gene>
<protein>
    <submittedName>
        <fullName evidence="2">Uncharacterized protein</fullName>
    </submittedName>
</protein>
<organism evidence="2">
    <name type="scientific">Candidatus Kentrum sp. DK</name>
    <dbReference type="NCBI Taxonomy" id="2126562"/>
    <lineage>
        <taxon>Bacteria</taxon>
        <taxon>Pseudomonadati</taxon>
        <taxon>Pseudomonadota</taxon>
        <taxon>Gammaproteobacteria</taxon>
        <taxon>Candidatus Kentrum</taxon>
    </lineage>
</organism>